<accession>A0AAW0Q0Z2</accession>
<reference evidence="2" key="1">
    <citation type="submission" date="2024-04" db="EMBL/GenBank/DDBJ databases">
        <title>Salinicola lusitanus LLJ914,a marine bacterium isolated from the Okinawa Trough.</title>
        <authorList>
            <person name="Li J."/>
        </authorList>
    </citation>
    <scope>NUCLEOTIDE SEQUENCE [LARGE SCALE GENOMIC DNA]</scope>
</reference>
<keyword evidence="2" id="KW-1185">Reference proteome</keyword>
<sequence>MSHRQSPAVKGDFQFTMLKNKSSGVSEPLGVQGSTCTCSGPKLGNSTCLTHLERSQQRSCASQLPKQLE</sequence>
<evidence type="ECO:0000313" key="2">
    <source>
        <dbReference type="Proteomes" id="UP001460270"/>
    </source>
</evidence>
<name>A0AAW0Q0Z2_9GOBI</name>
<protein>
    <submittedName>
        <fullName evidence="1">Uncharacterized protein</fullName>
    </submittedName>
</protein>
<dbReference type="AlphaFoldDB" id="A0AAW0Q0Z2"/>
<proteinExistence type="predicted"/>
<dbReference type="EMBL" id="JBBPFD010000002">
    <property type="protein sequence ID" value="KAK7940487.1"/>
    <property type="molecule type" value="Genomic_DNA"/>
</dbReference>
<organism evidence="1 2">
    <name type="scientific">Mugilogobius chulae</name>
    <name type="common">yellowstripe goby</name>
    <dbReference type="NCBI Taxonomy" id="88201"/>
    <lineage>
        <taxon>Eukaryota</taxon>
        <taxon>Metazoa</taxon>
        <taxon>Chordata</taxon>
        <taxon>Craniata</taxon>
        <taxon>Vertebrata</taxon>
        <taxon>Euteleostomi</taxon>
        <taxon>Actinopterygii</taxon>
        <taxon>Neopterygii</taxon>
        <taxon>Teleostei</taxon>
        <taxon>Neoteleostei</taxon>
        <taxon>Acanthomorphata</taxon>
        <taxon>Gobiaria</taxon>
        <taxon>Gobiiformes</taxon>
        <taxon>Gobioidei</taxon>
        <taxon>Gobiidae</taxon>
        <taxon>Gobionellinae</taxon>
        <taxon>Mugilogobius</taxon>
    </lineage>
</organism>
<gene>
    <name evidence="1" type="ORF">WMY93_003813</name>
</gene>
<dbReference type="Proteomes" id="UP001460270">
    <property type="component" value="Unassembled WGS sequence"/>
</dbReference>
<evidence type="ECO:0000313" key="1">
    <source>
        <dbReference type="EMBL" id="KAK7940487.1"/>
    </source>
</evidence>
<comment type="caution">
    <text evidence="1">The sequence shown here is derived from an EMBL/GenBank/DDBJ whole genome shotgun (WGS) entry which is preliminary data.</text>
</comment>